<evidence type="ECO:0000256" key="5">
    <source>
        <dbReference type="ARBA" id="ARBA00023136"/>
    </source>
</evidence>
<feature type="transmembrane region" description="Helical" evidence="6">
    <location>
        <begin position="326"/>
        <end position="344"/>
    </location>
</feature>
<dbReference type="SUPFAM" id="SSF103473">
    <property type="entry name" value="MFS general substrate transporter"/>
    <property type="match status" value="1"/>
</dbReference>
<evidence type="ECO:0000256" key="3">
    <source>
        <dbReference type="ARBA" id="ARBA00022692"/>
    </source>
</evidence>
<feature type="transmembrane region" description="Helical" evidence="6">
    <location>
        <begin position="378"/>
        <end position="401"/>
    </location>
</feature>
<evidence type="ECO:0000256" key="6">
    <source>
        <dbReference type="SAM" id="Phobius"/>
    </source>
</evidence>
<dbReference type="EMBL" id="MCFK01007078">
    <property type="protein sequence ID" value="RKF57969.1"/>
    <property type="molecule type" value="Genomic_DNA"/>
</dbReference>
<dbReference type="PANTHER" id="PTHR43791">
    <property type="entry name" value="PERMEASE-RELATED"/>
    <property type="match status" value="1"/>
</dbReference>
<dbReference type="PROSITE" id="PS50850">
    <property type="entry name" value="MFS"/>
    <property type="match status" value="1"/>
</dbReference>
<reference evidence="8 9" key="1">
    <citation type="journal article" date="2018" name="BMC Genomics">
        <title>Comparative genome analyses reveal sequence features reflecting distinct modes of host-adaptation between dicot and monocot powdery mildew.</title>
        <authorList>
            <person name="Wu Y."/>
            <person name="Ma X."/>
            <person name="Pan Z."/>
            <person name="Kale S.D."/>
            <person name="Song Y."/>
            <person name="King H."/>
            <person name="Zhang Q."/>
            <person name="Presley C."/>
            <person name="Deng X."/>
            <person name="Wei C.I."/>
            <person name="Xiao S."/>
        </authorList>
    </citation>
    <scope>NUCLEOTIDE SEQUENCE [LARGE SCALE GENOMIC DNA]</scope>
    <source>
        <strain evidence="8">UMSG2</strain>
    </source>
</reference>
<name>A0A420HKQ1_9PEZI</name>
<feature type="transmembrane region" description="Helical" evidence="6">
    <location>
        <begin position="446"/>
        <end position="466"/>
    </location>
</feature>
<feature type="domain" description="Major facilitator superfamily (MFS) profile" evidence="7">
    <location>
        <begin position="54"/>
        <end position="471"/>
    </location>
</feature>
<keyword evidence="4 6" id="KW-1133">Transmembrane helix</keyword>
<evidence type="ECO:0000256" key="4">
    <source>
        <dbReference type="ARBA" id="ARBA00022989"/>
    </source>
</evidence>
<evidence type="ECO:0000259" key="7">
    <source>
        <dbReference type="PROSITE" id="PS50850"/>
    </source>
</evidence>
<dbReference type="OrthoDB" id="2985014at2759"/>
<feature type="transmembrane region" description="Helical" evidence="6">
    <location>
        <begin position="150"/>
        <end position="168"/>
    </location>
</feature>
<dbReference type="InterPro" id="IPR036259">
    <property type="entry name" value="MFS_trans_sf"/>
</dbReference>
<feature type="transmembrane region" description="Helical" evidence="6">
    <location>
        <begin position="280"/>
        <end position="306"/>
    </location>
</feature>
<dbReference type="InterPro" id="IPR020846">
    <property type="entry name" value="MFS_dom"/>
</dbReference>
<gene>
    <name evidence="8" type="ORF">OnM2_070043</name>
</gene>
<dbReference type="Proteomes" id="UP000286134">
    <property type="component" value="Unassembled WGS sequence"/>
</dbReference>
<feature type="transmembrane region" description="Helical" evidence="6">
    <location>
        <begin position="120"/>
        <end position="138"/>
    </location>
</feature>
<evidence type="ECO:0000313" key="8">
    <source>
        <dbReference type="EMBL" id="RKF57969.1"/>
    </source>
</evidence>
<keyword evidence="3 6" id="KW-0812">Transmembrane</keyword>
<dbReference type="GO" id="GO:0016020">
    <property type="term" value="C:membrane"/>
    <property type="evidence" value="ECO:0007669"/>
    <property type="project" value="UniProtKB-SubCell"/>
</dbReference>
<dbReference type="FunFam" id="1.20.1250.20:FF:000034">
    <property type="entry name" value="MFS general substrate transporter"/>
    <property type="match status" value="1"/>
</dbReference>
<evidence type="ECO:0000256" key="2">
    <source>
        <dbReference type="ARBA" id="ARBA00022448"/>
    </source>
</evidence>
<feature type="transmembrane region" description="Helical" evidence="6">
    <location>
        <begin position="351"/>
        <end position="372"/>
    </location>
</feature>
<dbReference type="GO" id="GO:0022857">
    <property type="term" value="F:transmembrane transporter activity"/>
    <property type="evidence" value="ECO:0007669"/>
    <property type="project" value="InterPro"/>
</dbReference>
<proteinExistence type="predicted"/>
<comment type="subcellular location">
    <subcellularLocation>
        <location evidence="1">Membrane</location>
        <topology evidence="1">Multi-pass membrane protein</topology>
    </subcellularLocation>
</comment>
<feature type="transmembrane region" description="Helical" evidence="6">
    <location>
        <begin position="413"/>
        <end position="434"/>
    </location>
</feature>
<keyword evidence="2" id="KW-0813">Transport</keyword>
<keyword evidence="9" id="KW-1185">Reference proteome</keyword>
<evidence type="ECO:0000256" key="1">
    <source>
        <dbReference type="ARBA" id="ARBA00004141"/>
    </source>
</evidence>
<feature type="transmembrane region" description="Helical" evidence="6">
    <location>
        <begin position="180"/>
        <end position="201"/>
    </location>
</feature>
<keyword evidence="5 6" id="KW-0472">Membrane</keyword>
<feature type="transmembrane region" description="Helical" evidence="6">
    <location>
        <begin position="213"/>
        <end position="235"/>
    </location>
</feature>
<dbReference type="InterPro" id="IPR011701">
    <property type="entry name" value="MFS"/>
</dbReference>
<dbReference type="FunFam" id="1.20.1250.20:FF:000013">
    <property type="entry name" value="MFS general substrate transporter"/>
    <property type="match status" value="1"/>
</dbReference>
<dbReference type="STRING" id="212602.A0A420HKQ1"/>
<organism evidence="8 9">
    <name type="scientific">Erysiphe neolycopersici</name>
    <dbReference type="NCBI Taxonomy" id="212602"/>
    <lineage>
        <taxon>Eukaryota</taxon>
        <taxon>Fungi</taxon>
        <taxon>Dikarya</taxon>
        <taxon>Ascomycota</taxon>
        <taxon>Pezizomycotina</taxon>
        <taxon>Leotiomycetes</taxon>
        <taxon>Erysiphales</taxon>
        <taxon>Erysiphaceae</taxon>
        <taxon>Erysiphe</taxon>
    </lineage>
</organism>
<dbReference type="AlphaFoldDB" id="A0A420HKQ1"/>
<protein>
    <submittedName>
        <fullName evidence="8">Putative transporter</fullName>
    </submittedName>
</protein>
<dbReference type="PANTHER" id="PTHR43791:SF48">
    <property type="entry name" value="TRANSPORTER, PUTATIVE (AFU_ORTHOLOGUE AFUA_4G01000)-RELATED"/>
    <property type="match status" value="1"/>
</dbReference>
<dbReference type="Gene3D" id="1.20.1250.20">
    <property type="entry name" value="MFS general substrate transporter like domains"/>
    <property type="match status" value="2"/>
</dbReference>
<accession>A0A420HKQ1</accession>
<dbReference type="Pfam" id="PF07690">
    <property type="entry name" value="MFS_1"/>
    <property type="match status" value="1"/>
</dbReference>
<comment type="caution">
    <text evidence="8">The sequence shown here is derived from an EMBL/GenBank/DDBJ whole genome shotgun (WGS) entry which is preliminary data.</text>
</comment>
<evidence type="ECO:0000313" key="9">
    <source>
        <dbReference type="Proteomes" id="UP000286134"/>
    </source>
</evidence>
<sequence>MAPKIFGLKTNSGRDCYQTTEKDDAETANNKNPENHNIDDKKEAALCRKIDFYVVPNVAILYLFCFIDRANVGNAKLAGLERDLHMTGYDFNKMLSAFYVSYILFEIPGNLTCKWMGPGWFIPLISLGFGICSLAMAFVKGFVSASVVRFLIGAFESAMLPGIAYYLSRWYRRNELVFRLSLYIVMAPIAGAFGGLLASGILKISSLGSLHGWRLIFAIEGLATCLVAIVSLFIMTDRPETARWLTPEEKDLCYLRAKSELAGEADVLDKINKTKLIRGIFNPVTIPVAFIFFLVNITVQGFSFFTPTVVSTIYPSSSVISQQLSTVPPYLVGAFFTVFIPLLSSKFNNRIIFFIISAPLMIVGYVVFVFTSVDNYKIRYVATFFAASGSFCFAALCNAQVSANVISDTARSGAMATTGMLGSLGGLIATWSFLPSDAPNYYIGNGLNLATSLTIFLISIILLWWMKWDNRKRNSKDLIYELSQLAILRNEKIEELEWKHPLFRWSL</sequence>